<gene>
    <name evidence="1" type="ORF">EK21DRAFT_105426</name>
</gene>
<sequence>MWVRDEDDWSGISDPAERRKIQNRRNQRILSMVYCTQHESSSLVSAEQYCMDFDIETIALALRSVRTLDRNSEHSQSGMRHFEDFANRCYAARAPAIALRPFLSQYNFIRALWANVEVLGLASSQMADDDAISPFNSADPKRADTPTALNPALPPGLQPTDLQSSTLHHPWLDLIPIPAMRDNIFRRGLNDTEEEDLCHDMRGRVHQDPGVLVWRDPWDYHGWEVTEDFVRAWGWALVGCSELFLSTNQWRALRGEKPLFRITEEQ</sequence>
<comment type="caution">
    <text evidence="1">The sequence shown here is derived from an EMBL/GenBank/DDBJ whole genome shotgun (WGS) entry which is preliminary data.</text>
</comment>
<dbReference type="OrthoDB" id="2245989at2759"/>
<dbReference type="AlphaFoldDB" id="A0A9P4LEH4"/>
<dbReference type="PANTHER" id="PTHR38116:SF1">
    <property type="entry name" value="BZIP DOMAIN-CONTAINING PROTEIN"/>
    <property type="match status" value="1"/>
</dbReference>
<evidence type="ECO:0000313" key="2">
    <source>
        <dbReference type="Proteomes" id="UP000799777"/>
    </source>
</evidence>
<dbReference type="InterPro" id="IPR021833">
    <property type="entry name" value="DUF3425"/>
</dbReference>
<name>A0A9P4LEH4_9PLEO</name>
<proteinExistence type="predicted"/>
<accession>A0A9P4LEH4</accession>
<dbReference type="Proteomes" id="UP000799777">
    <property type="component" value="Unassembled WGS sequence"/>
</dbReference>
<protein>
    <submittedName>
        <fullName evidence="1">Uncharacterized protein</fullName>
    </submittedName>
</protein>
<keyword evidence="2" id="KW-1185">Reference proteome</keyword>
<evidence type="ECO:0000313" key="1">
    <source>
        <dbReference type="EMBL" id="KAF2023251.1"/>
    </source>
</evidence>
<organism evidence="1 2">
    <name type="scientific">Setomelanomma holmii</name>
    <dbReference type="NCBI Taxonomy" id="210430"/>
    <lineage>
        <taxon>Eukaryota</taxon>
        <taxon>Fungi</taxon>
        <taxon>Dikarya</taxon>
        <taxon>Ascomycota</taxon>
        <taxon>Pezizomycotina</taxon>
        <taxon>Dothideomycetes</taxon>
        <taxon>Pleosporomycetidae</taxon>
        <taxon>Pleosporales</taxon>
        <taxon>Pleosporineae</taxon>
        <taxon>Phaeosphaeriaceae</taxon>
        <taxon>Setomelanomma</taxon>
    </lineage>
</organism>
<dbReference type="EMBL" id="ML978365">
    <property type="protein sequence ID" value="KAF2023251.1"/>
    <property type="molecule type" value="Genomic_DNA"/>
</dbReference>
<dbReference type="Pfam" id="PF11905">
    <property type="entry name" value="DUF3425"/>
    <property type="match status" value="1"/>
</dbReference>
<reference evidence="1" key="1">
    <citation type="journal article" date="2020" name="Stud. Mycol.">
        <title>101 Dothideomycetes genomes: a test case for predicting lifestyles and emergence of pathogens.</title>
        <authorList>
            <person name="Haridas S."/>
            <person name="Albert R."/>
            <person name="Binder M."/>
            <person name="Bloem J."/>
            <person name="Labutti K."/>
            <person name="Salamov A."/>
            <person name="Andreopoulos B."/>
            <person name="Baker S."/>
            <person name="Barry K."/>
            <person name="Bills G."/>
            <person name="Bluhm B."/>
            <person name="Cannon C."/>
            <person name="Castanera R."/>
            <person name="Culley D."/>
            <person name="Daum C."/>
            <person name="Ezra D."/>
            <person name="Gonzalez J."/>
            <person name="Henrissat B."/>
            <person name="Kuo A."/>
            <person name="Liang C."/>
            <person name="Lipzen A."/>
            <person name="Lutzoni F."/>
            <person name="Magnuson J."/>
            <person name="Mondo S."/>
            <person name="Nolan M."/>
            <person name="Ohm R."/>
            <person name="Pangilinan J."/>
            <person name="Park H.-J."/>
            <person name="Ramirez L."/>
            <person name="Alfaro M."/>
            <person name="Sun H."/>
            <person name="Tritt A."/>
            <person name="Yoshinaga Y."/>
            <person name="Zwiers L.-H."/>
            <person name="Turgeon B."/>
            <person name="Goodwin S."/>
            <person name="Spatafora J."/>
            <person name="Crous P."/>
            <person name="Grigoriev I."/>
        </authorList>
    </citation>
    <scope>NUCLEOTIDE SEQUENCE</scope>
    <source>
        <strain evidence="1">CBS 110217</strain>
    </source>
</reference>
<dbReference type="PANTHER" id="PTHR38116">
    <property type="entry name" value="CHROMOSOME 7, WHOLE GENOME SHOTGUN SEQUENCE"/>
    <property type="match status" value="1"/>
</dbReference>